<keyword evidence="5" id="KW-0539">Nucleus</keyword>
<dbReference type="Proteomes" id="UP001652600">
    <property type="component" value="Chromosome 2"/>
</dbReference>
<feature type="compositionally biased region" description="Basic and acidic residues" evidence="6">
    <location>
        <begin position="1"/>
        <end position="28"/>
    </location>
</feature>
<dbReference type="KEGG" id="cmo:103494051"/>
<evidence type="ECO:0000313" key="9">
    <source>
        <dbReference type="Proteomes" id="UP001652600"/>
    </source>
</evidence>
<dbReference type="OrthoDB" id="1889307at2759"/>
<dbReference type="GO" id="GO:0005634">
    <property type="term" value="C:nucleus"/>
    <property type="evidence" value="ECO:0007669"/>
    <property type="project" value="UniProtKB-SubCell"/>
</dbReference>
<proteinExistence type="predicted"/>
<evidence type="ECO:0000313" key="11">
    <source>
        <dbReference type="RefSeq" id="XP_008453285.1"/>
    </source>
</evidence>
<feature type="region of interest" description="Disordered" evidence="6">
    <location>
        <begin position="393"/>
        <end position="415"/>
    </location>
</feature>
<protein>
    <submittedName>
        <fullName evidence="10 11">Transcription factor TCP5</fullName>
    </submittedName>
</protein>
<dbReference type="EnsemblPlants" id="MELO3C017230.2.1">
    <property type="protein sequence ID" value="MELO3C017230.2.1"/>
    <property type="gene ID" value="MELO3C017230.2"/>
</dbReference>
<keyword evidence="4" id="KW-0804">Transcription</keyword>
<feature type="region of interest" description="Disordered" evidence="6">
    <location>
        <begin position="1"/>
        <end position="56"/>
    </location>
</feature>
<feature type="domain" description="TCP" evidence="7">
    <location>
        <begin position="72"/>
        <end position="130"/>
    </location>
</feature>
<evidence type="ECO:0000256" key="1">
    <source>
        <dbReference type="ARBA" id="ARBA00004123"/>
    </source>
</evidence>
<dbReference type="InterPro" id="IPR005333">
    <property type="entry name" value="Transcription_factor_TCP"/>
</dbReference>
<evidence type="ECO:0000256" key="6">
    <source>
        <dbReference type="SAM" id="MobiDB-lite"/>
    </source>
</evidence>
<dbReference type="RefSeq" id="XP_008453284.1">
    <property type="nucleotide sequence ID" value="XM_008455062.2"/>
</dbReference>
<accession>A0A1S3BX07</accession>
<dbReference type="eggNOG" id="ENOG502QS1Y">
    <property type="taxonomic scope" value="Eukaryota"/>
</dbReference>
<dbReference type="GO" id="GO:0003700">
    <property type="term" value="F:DNA-binding transcription factor activity"/>
    <property type="evidence" value="ECO:0007669"/>
    <property type="project" value="InterPro"/>
</dbReference>
<evidence type="ECO:0000256" key="3">
    <source>
        <dbReference type="ARBA" id="ARBA00023125"/>
    </source>
</evidence>
<dbReference type="GO" id="GO:0043565">
    <property type="term" value="F:sequence-specific DNA binding"/>
    <property type="evidence" value="ECO:0007669"/>
    <property type="project" value="TreeGrafter"/>
</dbReference>
<keyword evidence="9" id="KW-1185">Reference proteome</keyword>
<dbReference type="RefSeq" id="XP_008453285.1">
    <property type="nucleotide sequence ID" value="XM_008455063.2"/>
</dbReference>
<feature type="region of interest" description="Disordered" evidence="6">
    <location>
        <begin position="275"/>
        <end position="295"/>
    </location>
</feature>
<evidence type="ECO:0000256" key="5">
    <source>
        <dbReference type="ARBA" id="ARBA00023242"/>
    </source>
</evidence>
<gene>
    <name evidence="10 11" type="primary">LOC103494051</name>
    <name evidence="8" type="synonym">103494051</name>
</gene>
<dbReference type="SMR" id="A0A1S3BX07"/>
<dbReference type="Pfam" id="PF03634">
    <property type="entry name" value="TCP"/>
    <property type="match status" value="1"/>
</dbReference>
<sequence>MIYENYKDMLRNSNSKDQKGSEAKEEGISIRSSSSNNNDGKYSFPKAPTSSSRQWSGFRNPRIVRVSRSFGGKDRHSKVCTIRGLRDRRIRLSVPTAIQLYDLQDKLKLGQPSKVIDWLLDVTKLDIDNLPPLQIPPGFSPFHQQMLFPQYVDPHHHYYTSSSSSSSSRFCNSQPPPFMLDVKSTDAYQTTMTVEKTKLWDMDLAVLPEKAGSATTAATTTKGKWIDGSNNDSNSTQQVEDYNEQISSQKLLSMAICSSNLPNMMNNNNSTPYNNYNSSHDHHHHRQQPSCLSLSQFGNNNNSNGIFPSQLVEAAQASTSSSSSSSSLFFTPYASYITNPFESHIHFLSSNSHALSNNPFMSSSLHPFATSQNLKPFPPPSFNLKQLFHAADTNNNAGGSAGAGSSAKDGAAGNS</sequence>
<organism evidence="9 10">
    <name type="scientific">Cucumis melo</name>
    <name type="common">Muskmelon</name>
    <dbReference type="NCBI Taxonomy" id="3656"/>
    <lineage>
        <taxon>Eukaryota</taxon>
        <taxon>Viridiplantae</taxon>
        <taxon>Streptophyta</taxon>
        <taxon>Embryophyta</taxon>
        <taxon>Tracheophyta</taxon>
        <taxon>Spermatophyta</taxon>
        <taxon>Magnoliopsida</taxon>
        <taxon>eudicotyledons</taxon>
        <taxon>Gunneridae</taxon>
        <taxon>Pentapetalae</taxon>
        <taxon>rosids</taxon>
        <taxon>fabids</taxon>
        <taxon>Cucurbitales</taxon>
        <taxon>Cucurbitaceae</taxon>
        <taxon>Benincaseae</taxon>
        <taxon>Cucumis</taxon>
    </lineage>
</organism>
<name>A0A1S3BX07_CUCME</name>
<reference evidence="9" key="3">
    <citation type="submission" date="2025-05" db="UniProtKB">
        <authorList>
            <consortium name="RefSeq"/>
        </authorList>
    </citation>
    <scope>NUCLEOTIDE SEQUENCE [LARGE SCALE GENOMIC DNA]</scope>
</reference>
<evidence type="ECO:0000259" key="7">
    <source>
        <dbReference type="PROSITE" id="PS51369"/>
    </source>
</evidence>
<evidence type="ECO:0000313" key="8">
    <source>
        <dbReference type="EnsemblPlants" id="MELO3C017230.2.1"/>
    </source>
</evidence>
<comment type="subcellular location">
    <subcellularLocation>
        <location evidence="1">Nucleus</location>
    </subcellularLocation>
</comment>
<dbReference type="PANTHER" id="PTHR31072">
    <property type="entry name" value="TRANSCRIPTION FACTOR TCP4-RELATED"/>
    <property type="match status" value="1"/>
</dbReference>
<dbReference type="AlphaFoldDB" id="A0A1S3BX07"/>
<evidence type="ECO:0000313" key="10">
    <source>
        <dbReference type="RefSeq" id="XP_008453284.1"/>
    </source>
</evidence>
<dbReference type="PANTHER" id="PTHR31072:SF268">
    <property type="entry name" value="TCP DOMAIN-CONTAINING PROTEIN"/>
    <property type="match status" value="1"/>
</dbReference>
<reference evidence="8" key="1">
    <citation type="submission" date="2023-03" db="UniProtKB">
        <authorList>
            <consortium name="EnsemblPlants"/>
        </authorList>
    </citation>
    <scope>IDENTIFICATION</scope>
</reference>
<keyword evidence="3" id="KW-0238">DNA-binding</keyword>
<evidence type="ECO:0000256" key="2">
    <source>
        <dbReference type="ARBA" id="ARBA00023015"/>
    </source>
</evidence>
<dbReference type="Gramene" id="MELO3C017230.2.1">
    <property type="protein sequence ID" value="MELO3C017230.2.1"/>
    <property type="gene ID" value="MELO3C017230.2"/>
</dbReference>
<reference evidence="10" key="2">
    <citation type="submission" date="2025-04" db="UniProtKB">
        <authorList>
            <consortium name="RefSeq"/>
        </authorList>
    </citation>
    <scope>IDENTIFICATION</scope>
</reference>
<dbReference type="GeneID" id="103494051"/>
<dbReference type="InterPro" id="IPR017887">
    <property type="entry name" value="TF_TCP_subgr"/>
</dbReference>
<evidence type="ECO:0000256" key="4">
    <source>
        <dbReference type="ARBA" id="ARBA00023163"/>
    </source>
</evidence>
<dbReference type="PROSITE" id="PS51369">
    <property type="entry name" value="TCP"/>
    <property type="match status" value="1"/>
</dbReference>
<keyword evidence="2" id="KW-0805">Transcription regulation</keyword>